<feature type="domain" description="G-protein coupled receptors family 2 profile 2" evidence="13">
    <location>
        <begin position="110"/>
        <end position="364"/>
    </location>
</feature>
<comment type="caution">
    <text evidence="14">The sequence shown here is derived from an EMBL/GenBank/DDBJ whole genome shotgun (WGS) entry which is preliminary data.</text>
</comment>
<evidence type="ECO:0000256" key="10">
    <source>
        <dbReference type="SAM" id="MobiDB-lite"/>
    </source>
</evidence>
<reference evidence="14" key="1">
    <citation type="submission" date="2013-05" db="EMBL/GenBank/DDBJ databases">
        <authorList>
            <person name="Yim A.K.Y."/>
            <person name="Chan T.F."/>
            <person name="Ji K.M."/>
            <person name="Liu X.Y."/>
            <person name="Zhou J.W."/>
            <person name="Li R.Q."/>
            <person name="Yang K.Y."/>
            <person name="Li J."/>
            <person name="Li M."/>
            <person name="Law P.T.W."/>
            <person name="Wu Y.L."/>
            <person name="Cai Z.L."/>
            <person name="Qin H."/>
            <person name="Bao Y."/>
            <person name="Leung R.K.K."/>
            <person name="Ng P.K.S."/>
            <person name="Zou J."/>
            <person name="Zhong X.J."/>
            <person name="Ran P.X."/>
            <person name="Zhong N.S."/>
            <person name="Liu Z.G."/>
            <person name="Tsui S.K.W."/>
        </authorList>
    </citation>
    <scope>NUCLEOTIDE SEQUENCE</scope>
    <source>
        <strain evidence="14">Derf</strain>
        <tissue evidence="14">Whole organism</tissue>
    </source>
</reference>
<dbReference type="SUPFAM" id="SSF111418">
    <property type="entry name" value="Hormone receptor domain"/>
    <property type="match status" value="1"/>
</dbReference>
<evidence type="ECO:0000256" key="6">
    <source>
        <dbReference type="ARBA" id="ARBA00023040"/>
    </source>
</evidence>
<dbReference type="PROSITE" id="PS50261">
    <property type="entry name" value="G_PROTEIN_RECEP_F2_4"/>
    <property type="match status" value="1"/>
</dbReference>
<dbReference type="SUPFAM" id="SSF81321">
    <property type="entry name" value="Family A G protein-coupled receptor-like"/>
    <property type="match status" value="1"/>
</dbReference>
<dbReference type="Gene3D" id="1.20.1070.10">
    <property type="entry name" value="Rhodopsin 7-helix transmembrane proteins"/>
    <property type="match status" value="1"/>
</dbReference>
<evidence type="ECO:0000259" key="12">
    <source>
        <dbReference type="PROSITE" id="PS50227"/>
    </source>
</evidence>
<name>A0A922HZ37_DERFA</name>
<dbReference type="GO" id="GO:0005886">
    <property type="term" value="C:plasma membrane"/>
    <property type="evidence" value="ECO:0007669"/>
    <property type="project" value="UniProtKB-SubCell"/>
</dbReference>
<evidence type="ECO:0000256" key="5">
    <source>
        <dbReference type="ARBA" id="ARBA00022989"/>
    </source>
</evidence>
<dbReference type="Proteomes" id="UP000790347">
    <property type="component" value="Unassembled WGS sequence"/>
</dbReference>
<evidence type="ECO:0000256" key="2">
    <source>
        <dbReference type="ARBA" id="ARBA00005314"/>
    </source>
</evidence>
<dbReference type="Gene3D" id="3.40.50.720">
    <property type="entry name" value="NAD(P)-binding Rossmann-like Domain"/>
    <property type="match status" value="1"/>
</dbReference>
<dbReference type="SUPFAM" id="SSF51735">
    <property type="entry name" value="NAD(P)-binding Rossmann-fold domains"/>
    <property type="match status" value="1"/>
</dbReference>
<gene>
    <name evidence="14" type="ORF">DERF_009979</name>
</gene>
<keyword evidence="3" id="KW-1003">Cell membrane</keyword>
<evidence type="ECO:0000256" key="7">
    <source>
        <dbReference type="ARBA" id="ARBA00023136"/>
    </source>
</evidence>
<feature type="transmembrane region" description="Helical" evidence="11">
    <location>
        <begin position="147"/>
        <end position="170"/>
    </location>
</feature>
<dbReference type="InterPro" id="IPR036445">
    <property type="entry name" value="GPCR_2_extracell_dom_sf"/>
</dbReference>
<dbReference type="SMART" id="SM00008">
    <property type="entry name" value="HormR"/>
    <property type="match status" value="1"/>
</dbReference>
<dbReference type="Pfam" id="PF00106">
    <property type="entry name" value="adh_short"/>
    <property type="match status" value="1"/>
</dbReference>
<dbReference type="InterPro" id="IPR000832">
    <property type="entry name" value="GPCR_2_secretin-like"/>
</dbReference>
<keyword evidence="15" id="KW-1185">Reference proteome</keyword>
<protein>
    <submittedName>
        <fullName evidence="14">Uncharacterized protein</fullName>
    </submittedName>
</protein>
<keyword evidence="5 11" id="KW-1133">Transmembrane helix</keyword>
<feature type="region of interest" description="Disordered" evidence="10">
    <location>
        <begin position="1"/>
        <end position="20"/>
    </location>
</feature>
<keyword evidence="4 11" id="KW-0812">Transmembrane</keyword>
<feature type="transmembrane region" description="Helical" evidence="11">
    <location>
        <begin position="419"/>
        <end position="439"/>
    </location>
</feature>
<dbReference type="PRINTS" id="PR00249">
    <property type="entry name" value="GPCRSECRETIN"/>
</dbReference>
<keyword evidence="8" id="KW-0675">Receptor</keyword>
<evidence type="ECO:0000256" key="8">
    <source>
        <dbReference type="ARBA" id="ARBA00023170"/>
    </source>
</evidence>
<accession>A0A922HZ37</accession>
<keyword evidence="7 11" id="KW-0472">Membrane</keyword>
<dbReference type="EMBL" id="ASGP02000004">
    <property type="protein sequence ID" value="KAH9511527.1"/>
    <property type="molecule type" value="Genomic_DNA"/>
</dbReference>
<dbReference type="GO" id="GO:0008528">
    <property type="term" value="F:G protein-coupled peptide receptor activity"/>
    <property type="evidence" value="ECO:0007669"/>
    <property type="project" value="TreeGrafter"/>
</dbReference>
<dbReference type="Pfam" id="PF00002">
    <property type="entry name" value="7tm_2"/>
    <property type="match status" value="1"/>
</dbReference>
<keyword evidence="9" id="KW-0807">Transducer</keyword>
<feature type="transmembrane region" description="Helical" evidence="11">
    <location>
        <begin position="190"/>
        <end position="212"/>
    </location>
</feature>
<feature type="region of interest" description="Disordered" evidence="10">
    <location>
        <begin position="386"/>
        <end position="408"/>
    </location>
</feature>
<dbReference type="Gene3D" id="4.10.1240.10">
    <property type="entry name" value="GPCR, family 2, extracellular hormone receptor domain"/>
    <property type="match status" value="1"/>
</dbReference>
<dbReference type="InterPro" id="IPR017981">
    <property type="entry name" value="GPCR_2-like_7TM"/>
</dbReference>
<reference evidence="14" key="2">
    <citation type="journal article" date="2022" name="Res Sq">
        <title>Comparative Genomics Reveals Insights into the Divergent Evolution of Astigmatic Mites and Household Pest Adaptations.</title>
        <authorList>
            <person name="Xiong Q."/>
            <person name="Wan A.T.-Y."/>
            <person name="Liu X.-Y."/>
            <person name="Fung C.S.-H."/>
            <person name="Xiao X."/>
            <person name="Malainual N."/>
            <person name="Hou J."/>
            <person name="Wang L."/>
            <person name="Wang M."/>
            <person name="Yang K."/>
            <person name="Cui Y."/>
            <person name="Leung E."/>
            <person name="Nong W."/>
            <person name="Shin S.-K."/>
            <person name="Au S."/>
            <person name="Jeong K.Y."/>
            <person name="Chew F.T."/>
            <person name="Hui J."/>
            <person name="Leung T.F."/>
            <person name="Tungtrongchitr A."/>
            <person name="Zhong N."/>
            <person name="Liu Z."/>
            <person name="Tsui S."/>
        </authorList>
    </citation>
    <scope>NUCLEOTIDE SEQUENCE</scope>
    <source>
        <strain evidence="14">Derf</strain>
        <tissue evidence="14">Whole organism</tissue>
    </source>
</reference>
<comment type="subcellular location">
    <subcellularLocation>
        <location evidence="1">Cell membrane</location>
        <topology evidence="1">Multi-pass membrane protein</topology>
    </subcellularLocation>
</comment>
<dbReference type="InterPro" id="IPR001879">
    <property type="entry name" value="GPCR_2_extracellular_dom"/>
</dbReference>
<feature type="transmembrane region" description="Helical" evidence="11">
    <location>
        <begin position="340"/>
        <end position="362"/>
    </location>
</feature>
<sequence length="775" mass="88191">MATISTGSSSSSSSSSSSDPMCESWWDGIFQWPESKSNTTVQIPCHKIFATTMGNVDADDYERQTLYARRQCGSNGQWGWNNWTNYTDCLNLLAMQEKDSSTTARIQGVVSYIALLLLIASMVSLIISIVIFVSFKPLKCLRIKVHKNLCIALLMNCCLYIIMNLLVNIQKLDISTSLPWFCKSLKALNIYSSMATINWMFVEGFLFHKTLLAPFHQNTRIYLFGYYFIGWIFPAICVLAWALSVEFLSSVGEKLCWEGFGNSNTIFIVSVPMIICVAVNFLFLINIIRILLMKLRADNKSDIVTMKAIKATAFLIPLLGIHHLVVLYNPSTFNRKLVSIYIVINVMFQSVQGIIVSVLYCFTNQEVRTVLNAAWSRRRMSLANPLSSGTNIPPGGVAQMKKKQQQQRSTNIDDNVQNLNLFTIITAIQLYLLGARYVLKEIRRKLSTKVRKLSSNEPDIPNDLTNHVAVVTGGSRGIGLSAAKDLYRRGCIVIVTSSASSQLERDKMAEEARESVRPTINGGNILVWPIDFREMSSVFDFVARFNKEYGYLDILINNAGVMFVDKNFTTDGFEYHYQINYLSHVLLTWLLLPALNKTNEKNGPARVVNVSSSTHYPRCLFIDDLQSQHTPYSPFHAYAQSKLCQIMFTYYMADWLRTDVGQSYRILINSLHPGVAMTGLYQYVWWVRLFPWLASFLFRTADEGAETVIYCALSTEIESSGYYYEDCARLRSSKFSLNKIYQNRLAELTRKQLAKFIENYNQTYPEFKVPQILAY</sequence>
<dbReference type="InterPro" id="IPR002347">
    <property type="entry name" value="SDR_fam"/>
</dbReference>
<dbReference type="Pfam" id="PF02793">
    <property type="entry name" value="HRM"/>
    <property type="match status" value="1"/>
</dbReference>
<proteinExistence type="inferred from homology"/>
<dbReference type="PROSITE" id="PS50227">
    <property type="entry name" value="G_PROTEIN_RECEP_F2_3"/>
    <property type="match status" value="1"/>
</dbReference>
<evidence type="ECO:0000256" key="3">
    <source>
        <dbReference type="ARBA" id="ARBA00022475"/>
    </source>
</evidence>
<evidence type="ECO:0000256" key="1">
    <source>
        <dbReference type="ARBA" id="ARBA00004651"/>
    </source>
</evidence>
<dbReference type="AlphaFoldDB" id="A0A922HZ37"/>
<evidence type="ECO:0000259" key="13">
    <source>
        <dbReference type="PROSITE" id="PS50261"/>
    </source>
</evidence>
<dbReference type="GO" id="GO:0007166">
    <property type="term" value="P:cell surface receptor signaling pathway"/>
    <property type="evidence" value="ECO:0007669"/>
    <property type="project" value="InterPro"/>
</dbReference>
<feature type="transmembrane region" description="Helical" evidence="11">
    <location>
        <begin position="308"/>
        <end position="328"/>
    </location>
</feature>
<comment type="similarity">
    <text evidence="2">Belongs to the G-protein coupled receptor 2 family.</text>
</comment>
<evidence type="ECO:0000256" key="4">
    <source>
        <dbReference type="ARBA" id="ARBA00022692"/>
    </source>
</evidence>
<feature type="transmembrane region" description="Helical" evidence="11">
    <location>
        <begin position="265"/>
        <end position="288"/>
    </location>
</feature>
<evidence type="ECO:0000256" key="9">
    <source>
        <dbReference type="ARBA" id="ARBA00023224"/>
    </source>
</evidence>
<feature type="transmembrane region" description="Helical" evidence="11">
    <location>
        <begin position="109"/>
        <end position="135"/>
    </location>
</feature>
<evidence type="ECO:0000313" key="14">
    <source>
        <dbReference type="EMBL" id="KAH9511527.1"/>
    </source>
</evidence>
<feature type="transmembrane region" description="Helical" evidence="11">
    <location>
        <begin position="224"/>
        <end position="245"/>
    </location>
</feature>
<keyword evidence="6" id="KW-0297">G-protein coupled receptor</keyword>
<dbReference type="GO" id="GO:0017046">
    <property type="term" value="F:peptide hormone binding"/>
    <property type="evidence" value="ECO:0007669"/>
    <property type="project" value="TreeGrafter"/>
</dbReference>
<organism evidence="14 15">
    <name type="scientific">Dermatophagoides farinae</name>
    <name type="common">American house dust mite</name>
    <dbReference type="NCBI Taxonomy" id="6954"/>
    <lineage>
        <taxon>Eukaryota</taxon>
        <taxon>Metazoa</taxon>
        <taxon>Ecdysozoa</taxon>
        <taxon>Arthropoda</taxon>
        <taxon>Chelicerata</taxon>
        <taxon>Arachnida</taxon>
        <taxon>Acari</taxon>
        <taxon>Acariformes</taxon>
        <taxon>Sarcoptiformes</taxon>
        <taxon>Astigmata</taxon>
        <taxon>Psoroptidia</taxon>
        <taxon>Analgoidea</taxon>
        <taxon>Pyroglyphidae</taxon>
        <taxon>Dermatophagoidinae</taxon>
        <taxon>Dermatophagoides</taxon>
    </lineage>
</organism>
<dbReference type="InterPro" id="IPR036291">
    <property type="entry name" value="NAD(P)-bd_dom_sf"/>
</dbReference>
<dbReference type="PANTHER" id="PTHR45620">
    <property type="entry name" value="PDF RECEPTOR-LIKE PROTEIN-RELATED"/>
    <property type="match status" value="1"/>
</dbReference>
<evidence type="ECO:0000313" key="15">
    <source>
        <dbReference type="Proteomes" id="UP000790347"/>
    </source>
</evidence>
<feature type="domain" description="G-protein coupled receptors family 2 profile 1" evidence="12">
    <location>
        <begin position="1"/>
        <end position="93"/>
    </location>
</feature>
<evidence type="ECO:0000256" key="11">
    <source>
        <dbReference type="SAM" id="Phobius"/>
    </source>
</evidence>
<dbReference type="InterPro" id="IPR050332">
    <property type="entry name" value="GPCR_2"/>
</dbReference>
<dbReference type="PANTHER" id="PTHR45620:SF15">
    <property type="entry name" value="DIURETIC HORMONE 44 RECEPTOR 1-RELATED"/>
    <property type="match status" value="1"/>
</dbReference>
<feature type="compositionally biased region" description="Low complexity" evidence="10">
    <location>
        <begin position="8"/>
        <end position="18"/>
    </location>
</feature>
<dbReference type="GO" id="GO:0007188">
    <property type="term" value="P:adenylate cyclase-modulating G protein-coupled receptor signaling pathway"/>
    <property type="evidence" value="ECO:0007669"/>
    <property type="project" value="TreeGrafter"/>
</dbReference>